<proteinExistence type="predicted"/>
<evidence type="ECO:0000313" key="2">
    <source>
        <dbReference type="Proteomes" id="UP001320706"/>
    </source>
</evidence>
<dbReference type="Proteomes" id="UP001320706">
    <property type="component" value="Unassembled WGS sequence"/>
</dbReference>
<accession>A0ACC3SCH7</accession>
<comment type="caution">
    <text evidence="1">The sequence shown here is derived from an EMBL/GenBank/DDBJ whole genome shotgun (WGS) entry which is preliminary data.</text>
</comment>
<keyword evidence="2" id="KW-1185">Reference proteome</keyword>
<name>A0ACC3SCH7_9PEZI</name>
<sequence length="712" mass="79093">MPQPGYGHLIYAITMLTRWARLELLDRYQSSDTLAAGARDCGSGDESVSDASSGLMLDLLESLAARFAAAKEEIAAARGGEWKNDFFDQCARQLRVKKARIERWRGILAGNGERGDQANGTVRCGPGESGEEDFDATFLGNFDQDNWLWASDLFDAIDKMGNDTGMVVGVAQRSPEVTHSPTYFLLQEHRSMIYGHVALMMIAWVLILPIARSRYTFLTQGILFVTNAIGLLLGVIYNATTPDLYPHNVHHALGWVLTWVVLVQICIGQLSRGPRRFRSAATQARHSTEMQGFLSGSTHSHVQRERGDNPQAQVSKLSNDSGQSSEPDTESCRRNLMSSDPLSPISFCQNEEEKEYDSNREHDYHKALAFPSTFRHAWHGLRIMLHKRLPSRVRKVLLSTYNLINGTILIFGFIALCTGIITYGGLFQGKRIFNGLAHWIKGGAFFWLGIFTLGRWAGCFGELAWAWNMRPKSEERKGTPSAEFVESALIFFYGASNVFLEHLARWGAEWSAQDLEHVSIAILFLGGGLTGMLIESRTIRSLLNTKFTSFPHHPTCRNPDHIPPAPPDQYSVPINPIPALVILLLGIMMSSHTQGTMTSTMIHKQWGQLLAGAAFARAGTYVLLWLRPPKSVLPSRPPTELLVAFGLIAGGVIFMASSSDTVDTMVHYGLDAMFVYTVTMGFVGLLMAWVIALLALKGWATRKEACRAMWFN</sequence>
<gene>
    <name evidence="1" type="ORF">M8818_005488</name>
</gene>
<protein>
    <submittedName>
        <fullName evidence="1">Uncharacterized protein</fullName>
    </submittedName>
</protein>
<reference evidence="1" key="1">
    <citation type="submission" date="2024-02" db="EMBL/GenBank/DDBJ databases">
        <title>Metagenome Assembled Genome of Zalaria obscura JY119.</title>
        <authorList>
            <person name="Vighnesh L."/>
            <person name="Jagadeeshwari U."/>
            <person name="Venkata Ramana C."/>
            <person name="Sasikala C."/>
        </authorList>
    </citation>
    <scope>NUCLEOTIDE SEQUENCE</scope>
    <source>
        <strain evidence="1">JY119</strain>
    </source>
</reference>
<evidence type="ECO:0000313" key="1">
    <source>
        <dbReference type="EMBL" id="KAK8201963.1"/>
    </source>
</evidence>
<organism evidence="1 2">
    <name type="scientific">Zalaria obscura</name>
    <dbReference type="NCBI Taxonomy" id="2024903"/>
    <lineage>
        <taxon>Eukaryota</taxon>
        <taxon>Fungi</taxon>
        <taxon>Dikarya</taxon>
        <taxon>Ascomycota</taxon>
        <taxon>Pezizomycotina</taxon>
        <taxon>Dothideomycetes</taxon>
        <taxon>Dothideomycetidae</taxon>
        <taxon>Dothideales</taxon>
        <taxon>Zalariaceae</taxon>
        <taxon>Zalaria</taxon>
    </lineage>
</organism>
<dbReference type="EMBL" id="JAMKPW020000033">
    <property type="protein sequence ID" value="KAK8201963.1"/>
    <property type="molecule type" value="Genomic_DNA"/>
</dbReference>